<feature type="compositionally biased region" description="Basic and acidic residues" evidence="1">
    <location>
        <begin position="15"/>
        <end position="28"/>
    </location>
</feature>
<reference evidence="2" key="2">
    <citation type="submission" date="2020-09" db="EMBL/GenBank/DDBJ databases">
        <authorList>
            <person name="Sun Q."/>
            <person name="Zhou Y."/>
        </authorList>
    </citation>
    <scope>NUCLEOTIDE SEQUENCE</scope>
    <source>
        <strain evidence="2">CGMCC 4.7308</strain>
    </source>
</reference>
<reference evidence="2" key="1">
    <citation type="journal article" date="2014" name="Int. J. Syst. Evol. Microbiol.">
        <title>Complete genome sequence of Corynebacterium casei LMG S-19264T (=DSM 44701T), isolated from a smear-ripened cheese.</title>
        <authorList>
            <consortium name="US DOE Joint Genome Institute (JGI-PGF)"/>
            <person name="Walter F."/>
            <person name="Albersmeier A."/>
            <person name="Kalinowski J."/>
            <person name="Ruckert C."/>
        </authorList>
    </citation>
    <scope>NUCLEOTIDE SEQUENCE</scope>
    <source>
        <strain evidence="2">CGMCC 4.7308</strain>
    </source>
</reference>
<comment type="caution">
    <text evidence="2">The sequence shown here is derived from an EMBL/GenBank/DDBJ whole genome shotgun (WGS) entry which is preliminary data.</text>
</comment>
<evidence type="ECO:0000256" key="1">
    <source>
        <dbReference type="SAM" id="MobiDB-lite"/>
    </source>
</evidence>
<evidence type="ECO:0000313" key="2">
    <source>
        <dbReference type="EMBL" id="GGL84432.1"/>
    </source>
</evidence>
<organism evidence="2 3">
    <name type="scientific">Nakamurella endophytica</name>
    <dbReference type="NCBI Taxonomy" id="1748367"/>
    <lineage>
        <taxon>Bacteria</taxon>
        <taxon>Bacillati</taxon>
        <taxon>Actinomycetota</taxon>
        <taxon>Actinomycetes</taxon>
        <taxon>Nakamurellales</taxon>
        <taxon>Nakamurellaceae</taxon>
        <taxon>Nakamurella</taxon>
    </lineage>
</organism>
<accession>A0A917WAJ3</accession>
<feature type="region of interest" description="Disordered" evidence="1">
    <location>
        <begin position="33"/>
        <end position="52"/>
    </location>
</feature>
<sequence>MTHPAVPATRAGPYSERDSGSGVARDTRCGHCRSGPVLSGHPPGAAEGWSPPMYPLTPRVQLSVLPGPVQTPTPAPGRFTAVQCTAAAPLAPVPARVRGIRAGSGGSVLVLDAAGDPVTRVAWSVPTDLEADRALTDAGWQRLSPWSTDGSGRRCTRVVALPALVATHADLLADAPDAR</sequence>
<dbReference type="AlphaFoldDB" id="A0A917WAJ3"/>
<proteinExistence type="predicted"/>
<dbReference type="EMBL" id="BMNA01000001">
    <property type="protein sequence ID" value="GGL84432.1"/>
    <property type="molecule type" value="Genomic_DNA"/>
</dbReference>
<keyword evidence="3" id="KW-1185">Reference proteome</keyword>
<evidence type="ECO:0000313" key="3">
    <source>
        <dbReference type="Proteomes" id="UP000655208"/>
    </source>
</evidence>
<feature type="region of interest" description="Disordered" evidence="1">
    <location>
        <begin position="1"/>
        <end position="28"/>
    </location>
</feature>
<dbReference type="Proteomes" id="UP000655208">
    <property type="component" value="Unassembled WGS sequence"/>
</dbReference>
<protein>
    <submittedName>
        <fullName evidence="2">Uncharacterized protein</fullName>
    </submittedName>
</protein>
<name>A0A917WAJ3_9ACTN</name>
<gene>
    <name evidence="2" type="ORF">GCM10011594_00090</name>
</gene>